<protein>
    <submittedName>
        <fullName evidence="1">Uncharacterized protein</fullName>
    </submittedName>
</protein>
<evidence type="ECO:0000313" key="1">
    <source>
        <dbReference type="EMBL" id="ACV62442.1"/>
    </source>
</evidence>
<gene>
    <name evidence="1" type="ordered locus">Dtox_1583</name>
</gene>
<evidence type="ECO:0000313" key="2">
    <source>
        <dbReference type="Proteomes" id="UP000002217"/>
    </source>
</evidence>
<reference evidence="1 2" key="1">
    <citation type="journal article" date="2009" name="Stand. Genomic Sci.">
        <title>Complete genome sequence of Desulfotomaculum acetoxidans type strain (5575).</title>
        <authorList>
            <person name="Spring S."/>
            <person name="Lapidus A."/>
            <person name="Schroder M."/>
            <person name="Gleim D."/>
            <person name="Sims D."/>
            <person name="Meincke L."/>
            <person name="Glavina Del Rio T."/>
            <person name="Tice H."/>
            <person name="Copeland A."/>
            <person name="Cheng J.F."/>
            <person name="Lucas S."/>
            <person name="Chen F."/>
            <person name="Nolan M."/>
            <person name="Bruce D."/>
            <person name="Goodwin L."/>
            <person name="Pitluck S."/>
            <person name="Ivanova N."/>
            <person name="Mavromatis K."/>
            <person name="Mikhailova N."/>
            <person name="Pati A."/>
            <person name="Chen A."/>
            <person name="Palaniappan K."/>
            <person name="Land M."/>
            <person name="Hauser L."/>
            <person name="Chang Y.J."/>
            <person name="Jeffries C.D."/>
            <person name="Chain P."/>
            <person name="Saunders E."/>
            <person name="Brettin T."/>
            <person name="Detter J.C."/>
            <person name="Goker M."/>
            <person name="Bristow J."/>
            <person name="Eisen J.A."/>
            <person name="Markowitz V."/>
            <person name="Hugenholtz P."/>
            <person name="Kyrpides N.C."/>
            <person name="Klenk H.P."/>
            <person name="Han C."/>
        </authorList>
    </citation>
    <scope>NUCLEOTIDE SEQUENCE [LARGE SCALE GENOMIC DNA]</scope>
    <source>
        <strain evidence="2">ATCC 49208 / DSM 771 / VKM B-1644</strain>
    </source>
</reference>
<dbReference type="KEGG" id="dae:Dtox_1583"/>
<dbReference type="RefSeq" id="WP_015757153.1">
    <property type="nucleotide sequence ID" value="NC_013216.1"/>
</dbReference>
<name>C8VW90_DESAS</name>
<proteinExistence type="predicted"/>
<dbReference type="HOGENOM" id="CLU_1692636_0_0_9"/>
<dbReference type="AlphaFoldDB" id="C8VW90"/>
<dbReference type="STRING" id="485916.Dtox_1583"/>
<sequence>MKLVKKIKWISAVTILAVGIPTVGLVFAAPTEHINTPKLATVTSQNSASSVAAQNLTQNSDLNNKKALLGSQIKTVPVANSTTTSYKHDNSHTSYSNASIAKGTLQTTTPTPQIKKSISTYNASGHSYHNGHTSSNDYMGQNYGHESEHGWGGHE</sequence>
<organism evidence="1 2">
    <name type="scientific">Desulfofarcimen acetoxidans (strain ATCC 49208 / DSM 771 / KCTC 5769 / VKM B-1644 / 5575)</name>
    <name type="common">Desulfotomaculum acetoxidans</name>
    <dbReference type="NCBI Taxonomy" id="485916"/>
    <lineage>
        <taxon>Bacteria</taxon>
        <taxon>Bacillati</taxon>
        <taxon>Bacillota</taxon>
        <taxon>Clostridia</taxon>
        <taxon>Eubacteriales</taxon>
        <taxon>Peptococcaceae</taxon>
        <taxon>Desulfofarcimen</taxon>
    </lineage>
</organism>
<keyword evidence="2" id="KW-1185">Reference proteome</keyword>
<dbReference type="EMBL" id="CP001720">
    <property type="protein sequence ID" value="ACV62442.1"/>
    <property type="molecule type" value="Genomic_DNA"/>
</dbReference>
<accession>C8VW90</accession>
<dbReference type="Proteomes" id="UP000002217">
    <property type="component" value="Chromosome"/>
</dbReference>